<evidence type="ECO:0000313" key="3">
    <source>
        <dbReference type="EMBL" id="OHT11062.1"/>
    </source>
</evidence>
<dbReference type="SUPFAM" id="SSF49785">
    <property type="entry name" value="Galactose-binding domain-like"/>
    <property type="match status" value="2"/>
</dbReference>
<evidence type="ECO:0000256" key="1">
    <source>
        <dbReference type="SAM" id="Coils"/>
    </source>
</evidence>
<feature type="coiled-coil region" evidence="1">
    <location>
        <begin position="266"/>
        <end position="329"/>
    </location>
</feature>
<dbReference type="AlphaFoldDB" id="A0A1J4KMY6"/>
<proteinExistence type="predicted"/>
<reference evidence="3" key="1">
    <citation type="submission" date="2016-10" db="EMBL/GenBank/DDBJ databases">
        <authorList>
            <person name="Benchimol M."/>
            <person name="Almeida L.G."/>
            <person name="Vasconcelos A.T."/>
            <person name="Perreira-Neves A."/>
            <person name="Rosa I.A."/>
            <person name="Tasca T."/>
            <person name="Bogo M.R."/>
            <person name="de Souza W."/>
        </authorList>
    </citation>
    <scope>NUCLEOTIDE SEQUENCE [LARGE SCALE GENOMIC DNA]</scope>
    <source>
        <strain evidence="3">K</strain>
    </source>
</reference>
<name>A0A1J4KMY6_9EUKA</name>
<dbReference type="PROSITE" id="PS50022">
    <property type="entry name" value="FA58C_3"/>
    <property type="match status" value="1"/>
</dbReference>
<organism evidence="3 4">
    <name type="scientific">Tritrichomonas foetus</name>
    <dbReference type="NCBI Taxonomy" id="1144522"/>
    <lineage>
        <taxon>Eukaryota</taxon>
        <taxon>Metamonada</taxon>
        <taxon>Parabasalia</taxon>
        <taxon>Tritrichomonadida</taxon>
        <taxon>Tritrichomonadidae</taxon>
        <taxon>Tritrichomonas</taxon>
    </lineage>
</organism>
<dbReference type="RefSeq" id="XP_068364198.1">
    <property type="nucleotide sequence ID" value="XM_068491614.1"/>
</dbReference>
<feature type="domain" description="F5/8 type C" evidence="2">
    <location>
        <begin position="520"/>
        <end position="670"/>
    </location>
</feature>
<dbReference type="EMBL" id="MLAK01000594">
    <property type="protein sequence ID" value="OHT11062.1"/>
    <property type="molecule type" value="Genomic_DNA"/>
</dbReference>
<dbReference type="Gene3D" id="2.60.120.260">
    <property type="entry name" value="Galactose-binding domain-like"/>
    <property type="match status" value="2"/>
</dbReference>
<sequence length="676" mass="79785">MIKYTEDFILNDDPQIYEAFIHQNGKYDQLYENEHCIEEILSKKFNSVLTNYPSLFFKINIPTLYRIVYNCVHLNNINESVHHEKRHYQVEKIDMNCYLEFLLEMLEIKGKETLVLFEFINCLELSQMNLIQLIKISETHEIFLKNLSYPILTLIQEYDHLRKDQQQKIHSLQLGNEALKKQILESQEQQNQSFIDRQDKHEVNVKRTFEFFKNNFLNLLQENDNKITALKDDINLLQKKNVEDIQNYNSKFGNTFQKIESNTKKESILEKQIKTTMEEISKLKKENIALQAQIISLQNQQEAIEANNQKNLEINKNEYNSKVEKFTEDSKNQLEKLTSQKIINIEERYFNHFEKLLNQNFVNLIKRGTIGLLIEKCCGEKGIVQTLNSKQSSKFDRLYYVSTSSNDIYQIINPNTSDTFSTNGAKNFYINFEFKNPIKINGIQVFTANNSFPKGFDIFVGEEKVISITDAQELNGSYKNQTFNFPPKIGKQIKFVQTSRGHGEKDNYLNFKKFEILSPEKKYSKGIFKTLVEESNNDPHLSDVFISSTRFHFNSIFLLKGENNNVWTFNNDNQWIQIDFLYSSVIVSKIKFKRFDSDDINMYEIKGSNDKNSDISKWVLIYEKKKNINPIELIEEISFDSCGPYKFIRLIQTKKKNESLKLYYFDVFGWCIYSSF</sequence>
<dbReference type="InterPro" id="IPR000421">
    <property type="entry name" value="FA58C"/>
</dbReference>
<keyword evidence="4" id="KW-1185">Reference proteome</keyword>
<evidence type="ECO:0000313" key="4">
    <source>
        <dbReference type="Proteomes" id="UP000179807"/>
    </source>
</evidence>
<dbReference type="VEuPathDB" id="TrichDB:TRFO_03972"/>
<protein>
    <recommendedName>
        <fullName evidence="2">F5/8 type C domain-containing protein</fullName>
    </recommendedName>
</protein>
<dbReference type="InterPro" id="IPR008979">
    <property type="entry name" value="Galactose-bd-like_sf"/>
</dbReference>
<evidence type="ECO:0000259" key="2">
    <source>
        <dbReference type="PROSITE" id="PS50022"/>
    </source>
</evidence>
<dbReference type="GeneID" id="94826318"/>
<gene>
    <name evidence="3" type="ORF">TRFO_03972</name>
</gene>
<keyword evidence="1" id="KW-0175">Coiled coil</keyword>
<comment type="caution">
    <text evidence="3">The sequence shown here is derived from an EMBL/GenBank/DDBJ whole genome shotgun (WGS) entry which is preliminary data.</text>
</comment>
<accession>A0A1J4KMY6</accession>
<dbReference type="Proteomes" id="UP000179807">
    <property type="component" value="Unassembled WGS sequence"/>
</dbReference>